<dbReference type="SUPFAM" id="SSF51735">
    <property type="entry name" value="NAD(P)-binding Rossmann-fold domains"/>
    <property type="match status" value="1"/>
</dbReference>
<name>A0ABQ6CJP9_9HYPH</name>
<evidence type="ECO:0000313" key="1">
    <source>
        <dbReference type="EMBL" id="GLS20553.1"/>
    </source>
</evidence>
<keyword evidence="2" id="KW-1185">Reference proteome</keyword>
<dbReference type="Gene3D" id="3.40.50.720">
    <property type="entry name" value="NAD(P)-binding Rossmann-like Domain"/>
    <property type="match status" value="1"/>
</dbReference>
<dbReference type="Proteomes" id="UP001156882">
    <property type="component" value="Unassembled WGS sequence"/>
</dbReference>
<organism evidence="1 2">
    <name type="scientific">Labrys miyagiensis</name>
    <dbReference type="NCBI Taxonomy" id="346912"/>
    <lineage>
        <taxon>Bacteria</taxon>
        <taxon>Pseudomonadati</taxon>
        <taxon>Pseudomonadota</taxon>
        <taxon>Alphaproteobacteria</taxon>
        <taxon>Hyphomicrobiales</taxon>
        <taxon>Xanthobacteraceae</taxon>
        <taxon>Labrys</taxon>
    </lineage>
</organism>
<dbReference type="InterPro" id="IPR036291">
    <property type="entry name" value="NAD(P)-bd_dom_sf"/>
</dbReference>
<accession>A0ABQ6CJP9</accession>
<proteinExistence type="predicted"/>
<protein>
    <submittedName>
        <fullName evidence="1">Uncharacterized protein</fullName>
    </submittedName>
</protein>
<gene>
    <name evidence="1" type="ORF">GCM10007874_35700</name>
</gene>
<comment type="caution">
    <text evidence="1">The sequence shown here is derived from an EMBL/GenBank/DDBJ whole genome shotgun (WGS) entry which is preliminary data.</text>
</comment>
<sequence>MEHFGENSDLGRPGEPVELSPVYVLLASPEASFINGEVYGVTGGNGIGYGVPHIDNGTREALRRLGELRNKRAVPDRMRGGRPR</sequence>
<dbReference type="EMBL" id="BSPC01000030">
    <property type="protein sequence ID" value="GLS20553.1"/>
    <property type="molecule type" value="Genomic_DNA"/>
</dbReference>
<reference evidence="2" key="1">
    <citation type="journal article" date="2019" name="Int. J. Syst. Evol. Microbiol.">
        <title>The Global Catalogue of Microorganisms (GCM) 10K type strain sequencing project: providing services to taxonomists for standard genome sequencing and annotation.</title>
        <authorList>
            <consortium name="The Broad Institute Genomics Platform"/>
            <consortium name="The Broad Institute Genome Sequencing Center for Infectious Disease"/>
            <person name="Wu L."/>
            <person name="Ma J."/>
        </authorList>
    </citation>
    <scope>NUCLEOTIDE SEQUENCE [LARGE SCALE GENOMIC DNA]</scope>
    <source>
        <strain evidence="2">NBRC 101365</strain>
    </source>
</reference>
<evidence type="ECO:0000313" key="2">
    <source>
        <dbReference type="Proteomes" id="UP001156882"/>
    </source>
</evidence>